<dbReference type="GO" id="GO:0005524">
    <property type="term" value="F:ATP binding"/>
    <property type="evidence" value="ECO:0007669"/>
    <property type="project" value="UniProtKB-KW"/>
</dbReference>
<keyword evidence="6" id="KW-0175">Coiled coil</keyword>
<dbReference type="OMA" id="CIEAMRY"/>
<evidence type="ECO:0000256" key="5">
    <source>
        <dbReference type="ARBA" id="ARBA00022840"/>
    </source>
</evidence>
<dbReference type="PANTHER" id="PTHR47970:SF29">
    <property type="entry name" value="KINESIN FAMILY MEMBER 20B"/>
    <property type="match status" value="1"/>
</dbReference>
<feature type="domain" description="Kinesin motor" evidence="10">
    <location>
        <begin position="1"/>
        <end position="106"/>
    </location>
</feature>
<evidence type="ECO:0000256" key="1">
    <source>
        <dbReference type="ARBA" id="ARBA00004186"/>
    </source>
</evidence>
<evidence type="ECO:0000256" key="2">
    <source>
        <dbReference type="ARBA" id="ARBA00022490"/>
    </source>
</evidence>
<evidence type="ECO:0000313" key="11">
    <source>
        <dbReference type="EMBL" id="EDV22975.1"/>
    </source>
</evidence>
<comment type="similarity">
    <text evidence="9">Belongs to the TRAFAC class myosin-kinesin ATPase superfamily. Kinesin family.</text>
</comment>
<dbReference type="GO" id="GO:0003777">
    <property type="term" value="F:microtubule motor activity"/>
    <property type="evidence" value="ECO:0007669"/>
    <property type="project" value="InterPro"/>
</dbReference>
<dbReference type="Proteomes" id="UP000009022">
    <property type="component" value="Unassembled WGS sequence"/>
</dbReference>
<proteinExistence type="inferred from homology"/>
<keyword evidence="12" id="KW-1185">Reference proteome</keyword>
<dbReference type="GO" id="GO:0008017">
    <property type="term" value="F:microtubule binding"/>
    <property type="evidence" value="ECO:0007669"/>
    <property type="project" value="InterPro"/>
</dbReference>
<dbReference type="HOGENOM" id="CLU_2216599_0_0_1"/>
<dbReference type="InterPro" id="IPR036961">
    <property type="entry name" value="Kinesin_motor_dom_sf"/>
</dbReference>
<dbReference type="EMBL" id="DS985248">
    <property type="protein sequence ID" value="EDV22975.1"/>
    <property type="molecule type" value="Genomic_DNA"/>
</dbReference>
<dbReference type="PhylomeDB" id="B3S3J6"/>
<keyword evidence="2" id="KW-0963">Cytoplasm</keyword>
<name>B3S3J6_TRIAD</name>
<gene>
    <name evidence="11" type="ORF">TRIADDRAFT_28328</name>
</gene>
<dbReference type="CTD" id="6755887"/>
<dbReference type="InterPro" id="IPR001752">
    <property type="entry name" value="Kinesin_motor_dom"/>
</dbReference>
<evidence type="ECO:0000313" key="12">
    <source>
        <dbReference type="Proteomes" id="UP000009022"/>
    </source>
</evidence>
<dbReference type="GeneID" id="6755887"/>
<evidence type="ECO:0000256" key="4">
    <source>
        <dbReference type="ARBA" id="ARBA00022741"/>
    </source>
</evidence>
<evidence type="ECO:0000259" key="10">
    <source>
        <dbReference type="PROSITE" id="PS50067"/>
    </source>
</evidence>
<dbReference type="PROSITE" id="PS50067">
    <property type="entry name" value="KINESIN_MOTOR_2"/>
    <property type="match status" value="1"/>
</dbReference>
<feature type="non-terminal residue" evidence="11">
    <location>
        <position position="1"/>
    </location>
</feature>
<keyword evidence="7" id="KW-0505">Motor protein</keyword>
<dbReference type="PRINTS" id="PR00380">
    <property type="entry name" value="KINESINHEAVY"/>
</dbReference>
<dbReference type="PANTHER" id="PTHR47970">
    <property type="entry name" value="KINESIN-LIKE PROTEIN KIF11"/>
    <property type="match status" value="1"/>
</dbReference>
<comment type="caution">
    <text evidence="9">Lacks conserved residue(s) required for the propagation of feature annotation.</text>
</comment>
<dbReference type="InterPro" id="IPR027417">
    <property type="entry name" value="P-loop_NTPase"/>
</dbReference>
<evidence type="ECO:0000256" key="6">
    <source>
        <dbReference type="ARBA" id="ARBA00023054"/>
    </source>
</evidence>
<dbReference type="InParanoid" id="B3S3J6"/>
<evidence type="ECO:0000256" key="3">
    <source>
        <dbReference type="ARBA" id="ARBA00022553"/>
    </source>
</evidence>
<dbReference type="KEGG" id="tad:TRIADDRAFT_28328"/>
<keyword evidence="5" id="KW-0067">ATP-binding</keyword>
<dbReference type="GO" id="GO:0005819">
    <property type="term" value="C:spindle"/>
    <property type="evidence" value="ECO:0007669"/>
    <property type="project" value="UniProtKB-SubCell"/>
</dbReference>
<protein>
    <recommendedName>
        <fullName evidence="10">Kinesin motor domain-containing protein</fullName>
    </recommendedName>
</protein>
<dbReference type="Pfam" id="PF00225">
    <property type="entry name" value="Kinesin"/>
    <property type="match status" value="1"/>
</dbReference>
<dbReference type="GO" id="GO:0007018">
    <property type="term" value="P:microtubule-based movement"/>
    <property type="evidence" value="ECO:0007669"/>
    <property type="project" value="InterPro"/>
</dbReference>
<dbReference type="RefSeq" id="XP_002114841.1">
    <property type="nucleotide sequence ID" value="XM_002114805.1"/>
</dbReference>
<dbReference type="InterPro" id="IPR047149">
    <property type="entry name" value="KIF11-like"/>
</dbReference>
<evidence type="ECO:0000256" key="9">
    <source>
        <dbReference type="PROSITE-ProRule" id="PRU00283"/>
    </source>
</evidence>
<evidence type="ECO:0000256" key="7">
    <source>
        <dbReference type="ARBA" id="ARBA00023175"/>
    </source>
</evidence>
<dbReference type="SUPFAM" id="SSF52540">
    <property type="entry name" value="P-loop containing nucleoside triphosphate hydrolases"/>
    <property type="match status" value="1"/>
</dbReference>
<comment type="subcellular location">
    <subcellularLocation>
        <location evidence="1">Cytoplasm</location>
        <location evidence="1">Cytoskeleton</location>
        <location evidence="1">Spindle</location>
    </subcellularLocation>
</comment>
<dbReference type="STRING" id="10228.B3S3J6"/>
<dbReference type="AlphaFoldDB" id="B3S3J6"/>
<dbReference type="eggNOG" id="KOG0247">
    <property type="taxonomic scope" value="Eukaryota"/>
</dbReference>
<dbReference type="Gene3D" id="3.40.850.10">
    <property type="entry name" value="Kinesin motor domain"/>
    <property type="match status" value="1"/>
</dbReference>
<keyword evidence="3" id="KW-0597">Phosphoprotein</keyword>
<accession>B3S3J6</accession>
<sequence length="107" mass="12156">RLCFVDLAGSERQAKTQALGMHIGEAGKINNSLMTLGKCIEAMRYNQYHRNHPRIVPFRESQLTRWLQNHFAGRGLISMIVNISPCTQVYDETLHVLKFSAIAKQVS</sequence>
<reference evidence="11 12" key="1">
    <citation type="journal article" date="2008" name="Nature">
        <title>The Trichoplax genome and the nature of placozoans.</title>
        <authorList>
            <person name="Srivastava M."/>
            <person name="Begovic E."/>
            <person name="Chapman J."/>
            <person name="Putnam N.H."/>
            <person name="Hellsten U."/>
            <person name="Kawashima T."/>
            <person name="Kuo A."/>
            <person name="Mitros T."/>
            <person name="Salamov A."/>
            <person name="Carpenter M.L."/>
            <person name="Signorovitch A.Y."/>
            <person name="Moreno M.A."/>
            <person name="Kamm K."/>
            <person name="Grimwood J."/>
            <person name="Schmutz J."/>
            <person name="Shapiro H."/>
            <person name="Grigoriev I.V."/>
            <person name="Buss L.W."/>
            <person name="Schierwater B."/>
            <person name="Dellaporta S.L."/>
            <person name="Rokhsar D.S."/>
        </authorList>
    </citation>
    <scope>NUCLEOTIDE SEQUENCE [LARGE SCALE GENOMIC DNA]</scope>
    <source>
        <strain evidence="11 12">Grell-BS-1999</strain>
    </source>
</reference>
<keyword evidence="4" id="KW-0547">Nucleotide-binding</keyword>
<keyword evidence="8" id="KW-0206">Cytoskeleton</keyword>
<evidence type="ECO:0000256" key="8">
    <source>
        <dbReference type="ARBA" id="ARBA00023212"/>
    </source>
</evidence>
<dbReference type="OrthoDB" id="3176171at2759"/>
<organism evidence="11 12">
    <name type="scientific">Trichoplax adhaerens</name>
    <name type="common">Trichoplax reptans</name>
    <dbReference type="NCBI Taxonomy" id="10228"/>
    <lineage>
        <taxon>Eukaryota</taxon>
        <taxon>Metazoa</taxon>
        <taxon>Placozoa</taxon>
        <taxon>Uniplacotomia</taxon>
        <taxon>Trichoplacea</taxon>
        <taxon>Trichoplacidae</taxon>
        <taxon>Trichoplax</taxon>
    </lineage>
</organism>